<dbReference type="InterPro" id="IPR048634">
    <property type="entry name" value="SecD_SecF_C"/>
</dbReference>
<dbReference type="SUPFAM" id="SSF82866">
    <property type="entry name" value="Multidrug efflux transporter AcrB transmembrane domain"/>
    <property type="match status" value="1"/>
</dbReference>
<keyword evidence="7 13" id="KW-1133">Transmembrane helix</keyword>
<keyword evidence="8 13" id="KW-0811">Translocation</keyword>
<keyword evidence="3 13" id="KW-1003">Cell membrane</keyword>
<comment type="subcellular location">
    <subcellularLocation>
        <location evidence="1 13">Cell membrane</location>
        <topology evidence="1 13">Multi-pass membrane protein</topology>
    </subcellularLocation>
</comment>
<comment type="subunit">
    <text evidence="13">Forms a complex with SecD. Part of the essential Sec protein translocation apparatus which comprises SecA, SecYEG and auxiliary proteins SecDF. Other proteins may also be involved.</text>
</comment>
<dbReference type="InterPro" id="IPR000731">
    <property type="entry name" value="SSD"/>
</dbReference>
<reference evidence="15 16" key="1">
    <citation type="submission" date="2019-10" db="EMBL/GenBank/DDBJ databases">
        <title>Alkalibaculum tamaniensis sp.nov., a new alkaliphilic acetogen, isolated on methoxylated aromatics from a mud volcano.</title>
        <authorList>
            <person name="Khomyakova M.A."/>
            <person name="Merkel A.Y."/>
            <person name="Bonch-Osmolovskaya E.A."/>
            <person name="Slobodkin A.I."/>
        </authorList>
    </citation>
    <scope>NUCLEOTIDE SEQUENCE [LARGE SCALE GENOMIC DNA]</scope>
    <source>
        <strain evidence="15 16">M08DMB</strain>
    </source>
</reference>
<evidence type="ECO:0000256" key="6">
    <source>
        <dbReference type="ARBA" id="ARBA00022927"/>
    </source>
</evidence>
<evidence type="ECO:0000256" key="11">
    <source>
        <dbReference type="ARBA" id="ARBA00060856"/>
    </source>
</evidence>
<keyword evidence="4" id="KW-0997">Cell inner membrane</keyword>
<evidence type="ECO:0000256" key="12">
    <source>
        <dbReference type="ARBA" id="ARBA00061053"/>
    </source>
</evidence>
<keyword evidence="9 13" id="KW-0472">Membrane</keyword>
<dbReference type="InterPro" id="IPR005665">
    <property type="entry name" value="SecF_bac"/>
</dbReference>
<comment type="caution">
    <text evidence="15">The sequence shown here is derived from an EMBL/GenBank/DDBJ whole genome shotgun (WGS) entry which is preliminary data.</text>
</comment>
<dbReference type="InterPro" id="IPR022813">
    <property type="entry name" value="SecD/SecF_arch_bac"/>
</dbReference>
<feature type="domain" description="SSD" evidence="14">
    <location>
        <begin position="150"/>
        <end position="259"/>
    </location>
</feature>
<dbReference type="Pfam" id="PF02355">
    <property type="entry name" value="SecD_SecF_C"/>
    <property type="match status" value="1"/>
</dbReference>
<dbReference type="PROSITE" id="PS50156">
    <property type="entry name" value="SSD"/>
    <property type="match status" value="1"/>
</dbReference>
<dbReference type="EMBL" id="WHNX01000002">
    <property type="protein sequence ID" value="MPW24562.1"/>
    <property type="molecule type" value="Genomic_DNA"/>
</dbReference>
<protein>
    <recommendedName>
        <fullName evidence="13">Protein-export membrane protein SecF</fullName>
    </recommendedName>
</protein>
<keyword evidence="2 13" id="KW-0813">Transport</keyword>
<feature type="transmembrane region" description="Helical" evidence="13">
    <location>
        <begin position="237"/>
        <end position="255"/>
    </location>
</feature>
<dbReference type="Pfam" id="PF07549">
    <property type="entry name" value="Sec_GG"/>
    <property type="match status" value="1"/>
</dbReference>
<gene>
    <name evidence="13 15" type="primary">secF</name>
    <name evidence="15" type="ORF">GC105_01980</name>
</gene>
<dbReference type="HAMAP" id="MF_01464_B">
    <property type="entry name" value="SecF_B"/>
    <property type="match status" value="1"/>
</dbReference>
<dbReference type="FunFam" id="1.20.1640.10:FF:000024">
    <property type="entry name" value="Multifunctional fusion protein"/>
    <property type="match status" value="1"/>
</dbReference>
<evidence type="ECO:0000256" key="1">
    <source>
        <dbReference type="ARBA" id="ARBA00004651"/>
    </source>
</evidence>
<dbReference type="GO" id="GO:0043952">
    <property type="term" value="P:protein transport by the Sec complex"/>
    <property type="evidence" value="ECO:0007669"/>
    <property type="project" value="UniProtKB-UniRule"/>
</dbReference>
<dbReference type="PANTHER" id="PTHR30081:SF8">
    <property type="entry name" value="PROTEIN TRANSLOCASE SUBUNIT SECF"/>
    <property type="match status" value="1"/>
</dbReference>
<evidence type="ECO:0000259" key="14">
    <source>
        <dbReference type="PROSITE" id="PS50156"/>
    </source>
</evidence>
<feature type="transmembrane region" description="Helical" evidence="13">
    <location>
        <begin position="261"/>
        <end position="283"/>
    </location>
</feature>
<dbReference type="PANTHER" id="PTHR30081">
    <property type="entry name" value="PROTEIN-EXPORT MEMBRANE PROTEIN SEC"/>
    <property type="match status" value="1"/>
</dbReference>
<evidence type="ECO:0000256" key="9">
    <source>
        <dbReference type="ARBA" id="ARBA00023136"/>
    </source>
</evidence>
<dbReference type="InterPro" id="IPR055344">
    <property type="entry name" value="SecD_SecF_C_bact"/>
</dbReference>
<feature type="transmembrane region" description="Helical" evidence="13">
    <location>
        <begin position="154"/>
        <end position="175"/>
    </location>
</feature>
<dbReference type="InterPro" id="IPR022646">
    <property type="entry name" value="SecD/SecF_CS"/>
</dbReference>
<dbReference type="GO" id="GO:0065002">
    <property type="term" value="P:intracellular protein transmembrane transport"/>
    <property type="evidence" value="ECO:0007669"/>
    <property type="project" value="UniProtKB-UniRule"/>
</dbReference>
<keyword evidence="16" id="KW-1185">Reference proteome</keyword>
<dbReference type="AlphaFoldDB" id="A0A6A7K552"/>
<dbReference type="GO" id="GO:0006605">
    <property type="term" value="P:protein targeting"/>
    <property type="evidence" value="ECO:0007669"/>
    <property type="project" value="UniProtKB-UniRule"/>
</dbReference>
<proteinExistence type="inferred from homology"/>
<evidence type="ECO:0000256" key="3">
    <source>
        <dbReference type="ARBA" id="ARBA00022475"/>
    </source>
</evidence>
<accession>A0A6A7K552</accession>
<evidence type="ECO:0000313" key="16">
    <source>
        <dbReference type="Proteomes" id="UP000440004"/>
    </source>
</evidence>
<evidence type="ECO:0000256" key="5">
    <source>
        <dbReference type="ARBA" id="ARBA00022692"/>
    </source>
</evidence>
<keyword evidence="6 13" id="KW-0653">Protein transport</keyword>
<evidence type="ECO:0000256" key="8">
    <source>
        <dbReference type="ARBA" id="ARBA00023010"/>
    </source>
</evidence>
<name>A0A6A7K552_9FIRM</name>
<dbReference type="RefSeq" id="WP_152801154.1">
    <property type="nucleotide sequence ID" value="NZ_WHNX01000002.1"/>
</dbReference>
<comment type="similarity">
    <text evidence="13">Belongs to the SecD/SecF family. SecF subfamily.</text>
</comment>
<dbReference type="GO" id="GO:0005886">
    <property type="term" value="C:plasma membrane"/>
    <property type="evidence" value="ECO:0007669"/>
    <property type="project" value="UniProtKB-SubCell"/>
</dbReference>
<dbReference type="GO" id="GO:0015450">
    <property type="term" value="F:protein-transporting ATPase activity"/>
    <property type="evidence" value="ECO:0007669"/>
    <property type="project" value="InterPro"/>
</dbReference>
<dbReference type="NCBIfam" id="TIGR00966">
    <property type="entry name" value="transloc_SecF"/>
    <property type="match status" value="1"/>
</dbReference>
<evidence type="ECO:0000256" key="4">
    <source>
        <dbReference type="ARBA" id="ARBA00022519"/>
    </source>
</evidence>
<feature type="transmembrane region" description="Helical" evidence="13">
    <location>
        <begin position="130"/>
        <end position="147"/>
    </location>
</feature>
<comment type="similarity">
    <text evidence="12">In the N-terminal section; belongs to the SecD/SecF family. SecD subfamily.</text>
</comment>
<evidence type="ECO:0000256" key="10">
    <source>
        <dbReference type="ARBA" id="ARBA00059018"/>
    </source>
</evidence>
<evidence type="ECO:0000313" key="15">
    <source>
        <dbReference type="EMBL" id="MPW24562.1"/>
    </source>
</evidence>
<keyword evidence="5 13" id="KW-0812">Transmembrane</keyword>
<organism evidence="15 16">
    <name type="scientific">Alkalibaculum sporogenes</name>
    <dbReference type="NCBI Taxonomy" id="2655001"/>
    <lineage>
        <taxon>Bacteria</taxon>
        <taxon>Bacillati</taxon>
        <taxon>Bacillota</taxon>
        <taxon>Clostridia</taxon>
        <taxon>Eubacteriales</taxon>
        <taxon>Eubacteriaceae</taxon>
        <taxon>Alkalibaculum</taxon>
    </lineage>
</organism>
<evidence type="ECO:0000256" key="2">
    <source>
        <dbReference type="ARBA" id="ARBA00022448"/>
    </source>
</evidence>
<evidence type="ECO:0000256" key="13">
    <source>
        <dbReference type="HAMAP-Rule" id="MF_01464"/>
    </source>
</evidence>
<feature type="transmembrane region" description="Helical" evidence="13">
    <location>
        <begin position="181"/>
        <end position="202"/>
    </location>
</feature>
<dbReference type="NCBIfam" id="TIGR00916">
    <property type="entry name" value="2A0604s01"/>
    <property type="match status" value="1"/>
</dbReference>
<sequence>MKKTIDIVGKRNIFFTFSAILIVISLGSLFINGLNFGIDFIGGTIIQIELNQTFETNEIREITDKFDESASITNAGDNQTQLIIDTKENLTQEEIDSIYGEFEEKYDADIELLNSDYKSATIGNELRRQSLIAVAVAVLLMMAYISFRFQFSYAMAALLALLHDIVIVLGVYSLFNIPVNTAFIAAILTILGYSVNDTIVVFDRVRENRKKYKKSQLAELVNDSVSQTMPRSINTTLTTLLAITALYLMGVQAIQSFTLPLMVGFVSGAYSSIFIANSFWYVVQEKKVKSSR</sequence>
<dbReference type="PRINTS" id="PR01755">
    <property type="entry name" value="SECFTRNLCASE"/>
</dbReference>
<evidence type="ECO:0000256" key="7">
    <source>
        <dbReference type="ARBA" id="ARBA00022989"/>
    </source>
</evidence>
<dbReference type="Gene3D" id="1.20.1640.10">
    <property type="entry name" value="Multidrug efflux transporter AcrB transmembrane domain"/>
    <property type="match status" value="1"/>
</dbReference>
<comment type="function">
    <text evidence="10 13">Part of the Sec protein translocase complex. Interacts with the SecYEG preprotein conducting channel. SecDF uses the proton motive force (PMF) to complete protein translocation after the ATP-dependent function of SecA.</text>
</comment>
<comment type="similarity">
    <text evidence="11">In the C-terminal section; belongs to the SecD/SecF family. SecF subfamily.</text>
</comment>
<dbReference type="InterPro" id="IPR022645">
    <property type="entry name" value="SecD/SecF_bac"/>
</dbReference>
<dbReference type="Proteomes" id="UP000440004">
    <property type="component" value="Unassembled WGS sequence"/>
</dbReference>
<feature type="transmembrane region" description="Helical" evidence="13">
    <location>
        <begin position="12"/>
        <end position="31"/>
    </location>
</feature>